<gene>
    <name evidence="1" type="ORF">NLG97_g8302</name>
</gene>
<comment type="caution">
    <text evidence="1">The sequence shown here is derived from an EMBL/GenBank/DDBJ whole genome shotgun (WGS) entry which is preliminary data.</text>
</comment>
<sequence>MSDSQMLTSRPPDDYIFGPGANCTLESCDIEWSTYKYRPSLPANIVMLILFTTAWNIHVVLGIRWKTVWFMNFMMIGCGSEIIGYIGRILMWTNPFGFPGFMLQVIFITGGPVFFSAAIYITLSVTIEQLAPQLSRLRPVVFYWIFITADIICIVLQASGGALSTVSYGASEIGVKVALAGLAAQVIFLFSFSICFFDYMIRYYKTSTAPPMTSKLRTCFCFLALAFVCIFGRCCYRCYELSQGYKNSTVITNQGLFIGLEGALIVIAVFALIVAHPGRMFREAKEPAEPTLEPESPCVEK</sequence>
<evidence type="ECO:0000313" key="1">
    <source>
        <dbReference type="EMBL" id="KAJ3479510.1"/>
    </source>
</evidence>
<dbReference type="Proteomes" id="UP001148737">
    <property type="component" value="Unassembled WGS sequence"/>
</dbReference>
<name>A0ACC1QN66_9HYPO</name>
<keyword evidence="2" id="KW-1185">Reference proteome</keyword>
<evidence type="ECO:0000313" key="2">
    <source>
        <dbReference type="Proteomes" id="UP001148737"/>
    </source>
</evidence>
<proteinExistence type="predicted"/>
<accession>A0ACC1QN66</accession>
<reference evidence="1" key="1">
    <citation type="submission" date="2022-07" db="EMBL/GenBank/DDBJ databases">
        <title>Genome Sequence of Lecanicillium saksenae.</title>
        <authorList>
            <person name="Buettner E."/>
        </authorList>
    </citation>
    <scope>NUCLEOTIDE SEQUENCE</scope>
    <source>
        <strain evidence="1">VT-O1</strain>
    </source>
</reference>
<organism evidence="1 2">
    <name type="scientific">Lecanicillium saksenae</name>
    <dbReference type="NCBI Taxonomy" id="468837"/>
    <lineage>
        <taxon>Eukaryota</taxon>
        <taxon>Fungi</taxon>
        <taxon>Dikarya</taxon>
        <taxon>Ascomycota</taxon>
        <taxon>Pezizomycotina</taxon>
        <taxon>Sordariomycetes</taxon>
        <taxon>Hypocreomycetidae</taxon>
        <taxon>Hypocreales</taxon>
        <taxon>Cordycipitaceae</taxon>
        <taxon>Lecanicillium</taxon>
    </lineage>
</organism>
<dbReference type="EMBL" id="JANAKD010001434">
    <property type="protein sequence ID" value="KAJ3479510.1"/>
    <property type="molecule type" value="Genomic_DNA"/>
</dbReference>
<protein>
    <submittedName>
        <fullName evidence="1">Uncharacterized protein</fullName>
    </submittedName>
</protein>